<dbReference type="KEGG" id="tnl:113505879"/>
<gene>
    <name evidence="3" type="primary">LOC113505879</name>
</gene>
<dbReference type="AlphaFoldDB" id="A0A7E5WWK4"/>
<keyword evidence="2" id="KW-1185">Reference proteome</keyword>
<protein>
    <submittedName>
        <fullName evidence="3">Uncharacterized protein LOC113505879</fullName>
    </submittedName>
</protein>
<dbReference type="InParanoid" id="A0A7E5WWK4"/>
<name>A0A7E5WWK4_TRINI</name>
<reference evidence="3" key="1">
    <citation type="submission" date="2025-08" db="UniProtKB">
        <authorList>
            <consortium name="RefSeq"/>
        </authorList>
    </citation>
    <scope>IDENTIFICATION</scope>
</reference>
<accession>A0A7E5WWK4</accession>
<sequence length="166" mass="18358">MDVEEDTLLLLENLSQSKSGCLCMNVQCGTKLIALLGILFGFTCAAMLLVKDRKYLTPTTVLLVVFLSVFVIITVLFVLASVMLLMAALDEDTDLMSYYIWLSIVYLCVQLVLAIAIPLVLIVEGRYPIAIALIWMVMVMIVGLGWTHFISVVSAYRMSLLNAGEI</sequence>
<dbReference type="Proteomes" id="UP000322000">
    <property type="component" value="Chromosome 27"/>
</dbReference>
<evidence type="ECO:0000313" key="2">
    <source>
        <dbReference type="Proteomes" id="UP000322000"/>
    </source>
</evidence>
<evidence type="ECO:0000313" key="3">
    <source>
        <dbReference type="RefSeq" id="XP_026744536.1"/>
    </source>
</evidence>
<dbReference type="RefSeq" id="XP_026744536.1">
    <property type="nucleotide sequence ID" value="XM_026888735.1"/>
</dbReference>
<feature type="transmembrane region" description="Helical" evidence="1">
    <location>
        <begin position="62"/>
        <end position="86"/>
    </location>
</feature>
<feature type="transmembrane region" description="Helical" evidence="1">
    <location>
        <begin position="32"/>
        <end position="50"/>
    </location>
</feature>
<dbReference type="OrthoDB" id="7452037at2759"/>
<dbReference type="GeneID" id="113505879"/>
<evidence type="ECO:0000256" key="1">
    <source>
        <dbReference type="SAM" id="Phobius"/>
    </source>
</evidence>
<keyword evidence="1" id="KW-1133">Transmembrane helix</keyword>
<feature type="transmembrane region" description="Helical" evidence="1">
    <location>
        <begin position="129"/>
        <end position="150"/>
    </location>
</feature>
<keyword evidence="1" id="KW-0812">Transmembrane</keyword>
<feature type="transmembrane region" description="Helical" evidence="1">
    <location>
        <begin position="98"/>
        <end position="122"/>
    </location>
</feature>
<keyword evidence="1" id="KW-0472">Membrane</keyword>
<proteinExistence type="predicted"/>
<organism evidence="2 3">
    <name type="scientific">Trichoplusia ni</name>
    <name type="common">Cabbage looper</name>
    <dbReference type="NCBI Taxonomy" id="7111"/>
    <lineage>
        <taxon>Eukaryota</taxon>
        <taxon>Metazoa</taxon>
        <taxon>Ecdysozoa</taxon>
        <taxon>Arthropoda</taxon>
        <taxon>Hexapoda</taxon>
        <taxon>Insecta</taxon>
        <taxon>Pterygota</taxon>
        <taxon>Neoptera</taxon>
        <taxon>Endopterygota</taxon>
        <taxon>Lepidoptera</taxon>
        <taxon>Glossata</taxon>
        <taxon>Ditrysia</taxon>
        <taxon>Noctuoidea</taxon>
        <taxon>Noctuidae</taxon>
        <taxon>Plusiinae</taxon>
        <taxon>Trichoplusia</taxon>
    </lineage>
</organism>